<comment type="caution">
    <text evidence="4">The sequence shown here is derived from an EMBL/GenBank/DDBJ whole genome shotgun (WGS) entry which is preliminary data.</text>
</comment>
<organism evidence="4 5">
    <name type="scientific">Phormidesmis priestleyi Ana</name>
    <dbReference type="NCBI Taxonomy" id="1666911"/>
    <lineage>
        <taxon>Bacteria</taxon>
        <taxon>Bacillati</taxon>
        <taxon>Cyanobacteriota</taxon>
        <taxon>Cyanophyceae</taxon>
        <taxon>Leptolyngbyales</taxon>
        <taxon>Leptolyngbyaceae</taxon>
        <taxon>Phormidesmis</taxon>
    </lineage>
</organism>
<dbReference type="InterPro" id="IPR005537">
    <property type="entry name" value="RAMP_III_fam"/>
</dbReference>
<dbReference type="STRING" id="1666911.HLUCCA11_19740"/>
<name>A0A0P7ZSF6_9CYAN</name>
<reference evidence="4 5" key="1">
    <citation type="submission" date="2015-09" db="EMBL/GenBank/DDBJ databases">
        <title>Identification and resolution of microdiversity through metagenomic sequencing of parallel consortia.</title>
        <authorList>
            <person name="Nelson W.C."/>
            <person name="Romine M.F."/>
            <person name="Lindemann S.R."/>
        </authorList>
    </citation>
    <scope>NUCLEOTIDE SEQUENCE [LARGE SCALE GENOMIC DNA]</scope>
    <source>
        <strain evidence="4">Ana</strain>
    </source>
</reference>
<evidence type="ECO:0000313" key="5">
    <source>
        <dbReference type="Proteomes" id="UP000050465"/>
    </source>
</evidence>
<dbReference type="InterPro" id="IPR052216">
    <property type="entry name" value="CRISPR_Csm3_endoribonuclease"/>
</dbReference>
<evidence type="ECO:0000256" key="1">
    <source>
        <dbReference type="ARBA" id="ARBA00023118"/>
    </source>
</evidence>
<dbReference type="Pfam" id="PF03787">
    <property type="entry name" value="RAMPs"/>
    <property type="match status" value="1"/>
</dbReference>
<sequence>MAPSRPTRPIGRSASTEDLPDKPYELVSFPRKRPALKAPVGHHRYTKTDYHGKLYLSLRVKTALHVSTGITAMGSDVASRVPLIKTMTQGHSNQLVIQGSSLKGCVRAIYEAITNSTLAVVSNRYRQQMPSDRLPCRKKDSLCPASQVFGALDWQGLVHFTDARCMQAKSATGFMPSLYQPRPERKAYFEENGKAAGRKFYHHAREAIDGGNRGTPVQQAGTEYGFKTELQFLNLSQAQLGTLLISLGQDADYPMALKLGGGKPVGLGTVEVTVTEAEVSQNVRDRYTQYEIPEAAKLKGDALAAFIQDGVKAAHREKLVEEDQLSQLHDVLKWPTSREAPTGMY</sequence>
<gene>
    <name evidence="4" type="ORF">HLUCCA11_19740</name>
</gene>
<dbReference type="EMBL" id="LJZR01000039">
    <property type="protein sequence ID" value="KPQ33077.1"/>
    <property type="molecule type" value="Genomic_DNA"/>
</dbReference>
<dbReference type="Proteomes" id="UP000050465">
    <property type="component" value="Unassembled WGS sequence"/>
</dbReference>
<protein>
    <submittedName>
        <fullName evidence="4">Subtype III-B CRISPR-assocaited RAMP protein</fullName>
    </submittedName>
</protein>
<evidence type="ECO:0000256" key="2">
    <source>
        <dbReference type="SAM" id="MobiDB-lite"/>
    </source>
</evidence>
<evidence type="ECO:0000259" key="3">
    <source>
        <dbReference type="Pfam" id="PF03787"/>
    </source>
</evidence>
<dbReference type="PANTHER" id="PTHR35579">
    <property type="entry name" value="CRISPR SYSTEM CMS ENDORIBONUCLEASE CSM3"/>
    <property type="match status" value="1"/>
</dbReference>
<dbReference type="AlphaFoldDB" id="A0A0P7ZSF6"/>
<keyword evidence="1" id="KW-0051">Antiviral defense</keyword>
<proteinExistence type="predicted"/>
<dbReference type="GO" id="GO:0051607">
    <property type="term" value="P:defense response to virus"/>
    <property type="evidence" value="ECO:0007669"/>
    <property type="project" value="UniProtKB-KW"/>
</dbReference>
<dbReference type="PANTHER" id="PTHR35579:SF3">
    <property type="entry name" value="CRISPR SYSTEM CMS ENDORIBONUCLEASE CSM3"/>
    <property type="match status" value="1"/>
</dbReference>
<accession>A0A0P7ZSF6</accession>
<feature type="domain" description="CRISPR type III-associated protein" evidence="3">
    <location>
        <begin position="58"/>
        <end position="270"/>
    </location>
</feature>
<evidence type="ECO:0000313" key="4">
    <source>
        <dbReference type="EMBL" id="KPQ33077.1"/>
    </source>
</evidence>
<feature type="region of interest" description="Disordered" evidence="2">
    <location>
        <begin position="1"/>
        <end position="24"/>
    </location>
</feature>
<dbReference type="PATRIC" id="fig|1666911.3.peg.2296"/>